<dbReference type="PANTHER" id="PTHR10489:SF730">
    <property type="entry name" value="CHEMOKINE XC RECEPTOR 1"/>
    <property type="match status" value="1"/>
</dbReference>
<feature type="transmembrane region" description="Helical" evidence="11">
    <location>
        <begin position="80"/>
        <end position="104"/>
    </location>
</feature>
<dbReference type="GO" id="GO:0009897">
    <property type="term" value="C:external side of plasma membrane"/>
    <property type="evidence" value="ECO:0007669"/>
    <property type="project" value="TreeGrafter"/>
</dbReference>
<keyword evidence="4 11" id="KW-1133">Transmembrane helix</keyword>
<dbReference type="PROSITE" id="PS00237">
    <property type="entry name" value="G_PROTEIN_RECEP_F1_1"/>
    <property type="match status" value="1"/>
</dbReference>
<evidence type="ECO:0000256" key="11">
    <source>
        <dbReference type="SAM" id="Phobius"/>
    </source>
</evidence>
<sequence length="350" mass="40082">MTGTTDFSHAMGDIETNGTDYGYDDYYTDEVCNKAGVVKFGSIATPAFFSVVTILSLAGNILVLVILAKYENLKSLTNIFILNLALSDLVFTFGLPFWAAYHIWGWTFSRILCKTVTFVFYAGFYSSVLFLTIMTIHRYLAVVHPLSDHGSQRGCYGVTVSLVIWVVSFGAAVPALIFSSVQENPHEEDIHFYCEYWDPLWKRVGSYQQNVFFLAAFAVIGFCYVRILRTIFKSRSHMRNRTVKLIFSIVAVFFLGWAPYNVVIFLRLLHDYTVAPFNTCEVSTWLDYGFYVCRLIAFSHCCLNPVFYAFVGIKFRNHLKVILLKLCRRQSTMDTQQIRLPNIYSMGSMY</sequence>
<protein>
    <submittedName>
        <fullName evidence="14">Chemokine XC receptor 1-like</fullName>
    </submittedName>
</protein>
<evidence type="ECO:0000313" key="13">
    <source>
        <dbReference type="Proteomes" id="UP001652741"/>
    </source>
</evidence>
<dbReference type="GO" id="GO:0019957">
    <property type="term" value="F:C-C chemokine binding"/>
    <property type="evidence" value="ECO:0007669"/>
    <property type="project" value="TreeGrafter"/>
</dbReference>
<evidence type="ECO:0000256" key="7">
    <source>
        <dbReference type="ARBA" id="ARBA00023157"/>
    </source>
</evidence>
<dbReference type="GO" id="GO:0007204">
    <property type="term" value="P:positive regulation of cytosolic calcium ion concentration"/>
    <property type="evidence" value="ECO:0007669"/>
    <property type="project" value="TreeGrafter"/>
</dbReference>
<feature type="transmembrane region" description="Helical" evidence="11">
    <location>
        <begin position="288"/>
        <end position="311"/>
    </location>
</feature>
<evidence type="ECO:0000256" key="8">
    <source>
        <dbReference type="ARBA" id="ARBA00023170"/>
    </source>
</evidence>
<feature type="transmembrane region" description="Helical" evidence="11">
    <location>
        <begin position="116"/>
        <end position="136"/>
    </location>
</feature>
<comment type="similarity">
    <text evidence="10">Belongs to the G-protein coupled receptor 1 family.</text>
</comment>
<dbReference type="PaxDb" id="8030-ENSSSAP00000039821"/>
<dbReference type="PRINTS" id="PR00237">
    <property type="entry name" value="GPCRRHODOPSN"/>
</dbReference>
<dbReference type="InterPro" id="IPR000276">
    <property type="entry name" value="GPCR_Rhodpsn"/>
</dbReference>
<dbReference type="STRING" id="8030.ENSSSAP00000039821"/>
<evidence type="ECO:0000256" key="4">
    <source>
        <dbReference type="ARBA" id="ARBA00022989"/>
    </source>
</evidence>
<keyword evidence="2" id="KW-1003">Cell membrane</keyword>
<dbReference type="Pfam" id="PF00001">
    <property type="entry name" value="7tm_1"/>
    <property type="match status" value="1"/>
</dbReference>
<evidence type="ECO:0000256" key="3">
    <source>
        <dbReference type="ARBA" id="ARBA00022692"/>
    </source>
</evidence>
<dbReference type="OrthoDB" id="10015690at2759"/>
<feature type="transmembrane region" description="Helical" evidence="11">
    <location>
        <begin position="207"/>
        <end position="225"/>
    </location>
</feature>
<dbReference type="OMA" id="RSHTKNR"/>
<dbReference type="PROSITE" id="PS50262">
    <property type="entry name" value="G_PROTEIN_RECEP_F1_2"/>
    <property type="match status" value="1"/>
</dbReference>
<keyword evidence="9 10" id="KW-0807">Transducer</keyword>
<dbReference type="GO" id="GO:0019722">
    <property type="term" value="P:calcium-mediated signaling"/>
    <property type="evidence" value="ECO:0007669"/>
    <property type="project" value="TreeGrafter"/>
</dbReference>
<dbReference type="AlphaFoldDB" id="A0A1S3MPP4"/>
<name>A0A1S3MPP4_SALSA</name>
<evidence type="ECO:0000259" key="12">
    <source>
        <dbReference type="PROSITE" id="PS50262"/>
    </source>
</evidence>
<dbReference type="GO" id="GO:0060326">
    <property type="term" value="P:cell chemotaxis"/>
    <property type="evidence" value="ECO:0007669"/>
    <property type="project" value="TreeGrafter"/>
</dbReference>
<keyword evidence="8 10" id="KW-0675">Receptor</keyword>
<evidence type="ECO:0000256" key="5">
    <source>
        <dbReference type="ARBA" id="ARBA00023040"/>
    </source>
</evidence>
<dbReference type="Gene3D" id="1.20.1070.10">
    <property type="entry name" value="Rhodopsin 7-helix transmembrane proteins"/>
    <property type="match status" value="1"/>
</dbReference>
<keyword evidence="5 10" id="KW-0297">G-protein coupled receptor</keyword>
<dbReference type="GO" id="GO:0006955">
    <property type="term" value="P:immune response"/>
    <property type="evidence" value="ECO:0007669"/>
    <property type="project" value="TreeGrafter"/>
</dbReference>
<keyword evidence="6 11" id="KW-0472">Membrane</keyword>
<feature type="transmembrane region" description="Helical" evidence="11">
    <location>
        <begin position="245"/>
        <end position="268"/>
    </location>
</feature>
<dbReference type="InterPro" id="IPR017452">
    <property type="entry name" value="GPCR_Rhodpsn_7TM"/>
</dbReference>
<evidence type="ECO:0000256" key="2">
    <source>
        <dbReference type="ARBA" id="ARBA00022475"/>
    </source>
</evidence>
<keyword evidence="13" id="KW-1185">Reference proteome</keyword>
<keyword evidence="3 10" id="KW-0812">Transmembrane</keyword>
<proteinExistence type="inferred from homology"/>
<feature type="transmembrane region" description="Helical" evidence="11">
    <location>
        <begin position="156"/>
        <end position="178"/>
    </location>
</feature>
<dbReference type="PRINTS" id="PR00657">
    <property type="entry name" value="CCCHEMOKINER"/>
</dbReference>
<dbReference type="GO" id="GO:0016493">
    <property type="term" value="F:C-C chemokine receptor activity"/>
    <property type="evidence" value="ECO:0007669"/>
    <property type="project" value="TreeGrafter"/>
</dbReference>
<dbReference type="RefSeq" id="XP_014005099.1">
    <property type="nucleotide sequence ID" value="XM_014149624.2"/>
</dbReference>
<dbReference type="GeneID" id="106574083"/>
<dbReference type="SUPFAM" id="SSF81321">
    <property type="entry name" value="Family A G protein-coupled receptor-like"/>
    <property type="match status" value="1"/>
</dbReference>
<evidence type="ECO:0000256" key="10">
    <source>
        <dbReference type="RuleBase" id="RU000688"/>
    </source>
</evidence>
<comment type="subcellular location">
    <subcellularLocation>
        <location evidence="1">Cell membrane</location>
        <topology evidence="1">Multi-pass membrane protein</topology>
    </subcellularLocation>
</comment>
<keyword evidence="7" id="KW-1015">Disulfide bond</keyword>
<evidence type="ECO:0000256" key="1">
    <source>
        <dbReference type="ARBA" id="ARBA00004651"/>
    </source>
</evidence>
<dbReference type="Proteomes" id="UP001652741">
    <property type="component" value="Chromosome ssa16"/>
</dbReference>
<dbReference type="FunFam" id="1.20.1070.10:FF:000130">
    <property type="entry name" value="Chemokine (C-C motif) receptor 2"/>
    <property type="match status" value="1"/>
</dbReference>
<organism evidence="13 14">
    <name type="scientific">Salmo salar</name>
    <name type="common">Atlantic salmon</name>
    <dbReference type="NCBI Taxonomy" id="8030"/>
    <lineage>
        <taxon>Eukaryota</taxon>
        <taxon>Metazoa</taxon>
        <taxon>Chordata</taxon>
        <taxon>Craniata</taxon>
        <taxon>Vertebrata</taxon>
        <taxon>Euteleostomi</taxon>
        <taxon>Actinopterygii</taxon>
        <taxon>Neopterygii</taxon>
        <taxon>Teleostei</taxon>
        <taxon>Protacanthopterygii</taxon>
        <taxon>Salmoniformes</taxon>
        <taxon>Salmonidae</taxon>
        <taxon>Salmoninae</taxon>
        <taxon>Salmo</taxon>
    </lineage>
</organism>
<reference evidence="14" key="1">
    <citation type="submission" date="2025-08" db="UniProtKB">
        <authorList>
            <consortium name="RefSeq"/>
        </authorList>
    </citation>
    <scope>IDENTIFICATION</scope>
</reference>
<dbReference type="InterPro" id="IPR050119">
    <property type="entry name" value="CCR1-9-like"/>
</dbReference>
<feature type="transmembrane region" description="Helical" evidence="11">
    <location>
        <begin position="47"/>
        <end position="68"/>
    </location>
</feature>
<evidence type="ECO:0000256" key="6">
    <source>
        <dbReference type="ARBA" id="ARBA00023136"/>
    </source>
</evidence>
<dbReference type="InterPro" id="IPR000355">
    <property type="entry name" value="Chemokine_rcpt"/>
</dbReference>
<evidence type="ECO:0000313" key="14">
    <source>
        <dbReference type="RefSeq" id="XP_014005099.1"/>
    </source>
</evidence>
<dbReference type="KEGG" id="sasa:106574083"/>
<gene>
    <name evidence="14" type="primary">LOC106574083</name>
</gene>
<feature type="domain" description="G-protein coupled receptors family 1 profile" evidence="12">
    <location>
        <begin position="59"/>
        <end position="308"/>
    </location>
</feature>
<dbReference type="PANTHER" id="PTHR10489">
    <property type="entry name" value="CELL ADHESION MOLECULE"/>
    <property type="match status" value="1"/>
</dbReference>
<accession>A0A1S3MPP4</accession>
<evidence type="ECO:0000256" key="9">
    <source>
        <dbReference type="ARBA" id="ARBA00023224"/>
    </source>
</evidence>